<keyword evidence="3" id="KW-0732">Signal</keyword>
<dbReference type="InterPro" id="IPR013094">
    <property type="entry name" value="AB_hydrolase_3"/>
</dbReference>
<keyword evidence="2 5" id="KW-0378">Hydrolase</keyword>
<name>A0A6L6PD39_9BURK</name>
<comment type="similarity">
    <text evidence="1">Belongs to the 'GDXG' lipolytic enzyme family.</text>
</comment>
<dbReference type="Gene3D" id="3.40.50.1820">
    <property type="entry name" value="alpha/beta hydrolase"/>
    <property type="match status" value="1"/>
</dbReference>
<dbReference type="OrthoDB" id="9794445at2"/>
<dbReference type="SUPFAM" id="SSF53474">
    <property type="entry name" value="alpha/beta-Hydrolases"/>
    <property type="match status" value="1"/>
</dbReference>
<evidence type="ECO:0000256" key="2">
    <source>
        <dbReference type="ARBA" id="ARBA00022801"/>
    </source>
</evidence>
<comment type="caution">
    <text evidence="5">The sequence shown here is derived from an EMBL/GenBank/DDBJ whole genome shotgun (WGS) entry which is preliminary data.</text>
</comment>
<feature type="domain" description="Alpha/beta hydrolase fold-3" evidence="4">
    <location>
        <begin position="116"/>
        <end position="318"/>
    </location>
</feature>
<dbReference type="Proteomes" id="UP000475582">
    <property type="component" value="Unassembled WGS sequence"/>
</dbReference>
<proteinExistence type="inferred from homology"/>
<accession>A0A6L6PD39</accession>
<feature type="chain" id="PRO_5026947156" evidence="3">
    <location>
        <begin position="20"/>
        <end position="350"/>
    </location>
</feature>
<dbReference type="AlphaFoldDB" id="A0A6L6PD39"/>
<dbReference type="InterPro" id="IPR029058">
    <property type="entry name" value="AB_hydrolase_fold"/>
</dbReference>
<dbReference type="Pfam" id="PF07859">
    <property type="entry name" value="Abhydrolase_3"/>
    <property type="match status" value="1"/>
</dbReference>
<evidence type="ECO:0000259" key="4">
    <source>
        <dbReference type="Pfam" id="PF07859"/>
    </source>
</evidence>
<dbReference type="PANTHER" id="PTHR48081">
    <property type="entry name" value="AB HYDROLASE SUPERFAMILY PROTEIN C4A8.06C"/>
    <property type="match status" value="1"/>
</dbReference>
<dbReference type="EMBL" id="WNKY01000003">
    <property type="protein sequence ID" value="MTV36996.1"/>
    <property type="molecule type" value="Genomic_DNA"/>
</dbReference>
<evidence type="ECO:0000256" key="1">
    <source>
        <dbReference type="ARBA" id="ARBA00010515"/>
    </source>
</evidence>
<evidence type="ECO:0000256" key="3">
    <source>
        <dbReference type="SAM" id="SignalP"/>
    </source>
</evidence>
<dbReference type="GO" id="GO:0004806">
    <property type="term" value="F:triacylglycerol lipase activity"/>
    <property type="evidence" value="ECO:0007669"/>
    <property type="project" value="TreeGrafter"/>
</dbReference>
<dbReference type="PANTHER" id="PTHR48081:SF30">
    <property type="entry name" value="ACETYL-HYDROLASE LIPR-RELATED"/>
    <property type="match status" value="1"/>
</dbReference>
<organism evidence="5 6">
    <name type="scientific">Duganella radicis</name>
    <dbReference type="NCBI Taxonomy" id="551988"/>
    <lineage>
        <taxon>Bacteria</taxon>
        <taxon>Pseudomonadati</taxon>
        <taxon>Pseudomonadota</taxon>
        <taxon>Betaproteobacteria</taxon>
        <taxon>Burkholderiales</taxon>
        <taxon>Oxalobacteraceae</taxon>
        <taxon>Telluria group</taxon>
        <taxon>Duganella</taxon>
    </lineage>
</organism>
<dbReference type="InterPro" id="IPR050300">
    <property type="entry name" value="GDXG_lipolytic_enzyme"/>
</dbReference>
<reference evidence="5 6" key="1">
    <citation type="submission" date="2019-11" db="EMBL/GenBank/DDBJ databases">
        <title>Type strains purchased from KCTC, JCM and DSMZ.</title>
        <authorList>
            <person name="Lu H."/>
        </authorList>
    </citation>
    <scope>NUCLEOTIDE SEQUENCE [LARGE SCALE GENOMIC DNA]</scope>
    <source>
        <strain evidence="5 6">KCTC 22382</strain>
    </source>
</reference>
<dbReference type="RefSeq" id="WP_155462342.1">
    <property type="nucleotide sequence ID" value="NZ_WNKY01000003.1"/>
</dbReference>
<feature type="signal peptide" evidence="3">
    <location>
        <begin position="1"/>
        <end position="19"/>
    </location>
</feature>
<keyword evidence="6" id="KW-1185">Reference proteome</keyword>
<gene>
    <name evidence="5" type="ORF">GM676_05300</name>
</gene>
<sequence>MKKTLPILLTVLLAQAGLAASLAPLPPPPLTISVQAQFEMNKFQQNLGEPPAEAAQPGPDDIEAWRPLQENFIKWIEPFSRPLLRQFHYTQAARTIGGVPVIEVTPAHWKNDGKVMVYVHGGGYVFGSAASNLLSAVLAADATHMRVVAVDHTVAPRGKWQQATSEVVSVLTGLKNEGYPLRSIAVFGDSAGGGLAAGAVLKMRDQGLGMPGAVVLWSPWSDITEAGDTYATLKDVDFLRYKEQLGPAAAAYAAPAEQKNPYVSPVYGDYSKGFPPTLIQGGTREIFLSNFIRQYQAIDSAGGDAKLDLYEGLPHVFQVLLANTPESQLALRKMNEFLQARMRDVRVAQP</sequence>
<protein>
    <submittedName>
        <fullName evidence="5">Alpha/beta hydrolase fold domain-containing protein</fullName>
    </submittedName>
</protein>
<evidence type="ECO:0000313" key="6">
    <source>
        <dbReference type="Proteomes" id="UP000475582"/>
    </source>
</evidence>
<evidence type="ECO:0000313" key="5">
    <source>
        <dbReference type="EMBL" id="MTV36996.1"/>
    </source>
</evidence>